<dbReference type="InterPro" id="IPR024628">
    <property type="entry name" value="Sulfotransferase_Stf0_dom"/>
</dbReference>
<dbReference type="Gene3D" id="3.40.50.300">
    <property type="entry name" value="P-loop containing nucleotide triphosphate hydrolases"/>
    <property type="match status" value="1"/>
</dbReference>
<comment type="caution">
    <text evidence="3">The sequence shown here is derived from an EMBL/GenBank/DDBJ whole genome shotgun (WGS) entry which is preliminary data.</text>
</comment>
<reference evidence="3" key="1">
    <citation type="submission" date="2021-02" db="EMBL/GenBank/DDBJ databases">
        <title>Metagenome analyses of Stigonema ocellatum DSM 106950, Chlorogloea purpurea SAG 13.99 and Gomphosphaeria aponina DSM 107014.</title>
        <authorList>
            <person name="Marter P."/>
            <person name="Huang S."/>
        </authorList>
    </citation>
    <scope>NUCLEOTIDE SEQUENCE</scope>
    <source>
        <strain evidence="3">JP213</strain>
    </source>
</reference>
<dbReference type="EMBL" id="JADQBC010000021">
    <property type="protein sequence ID" value="MBR8827144.1"/>
    <property type="molecule type" value="Genomic_DNA"/>
</dbReference>
<evidence type="ECO:0000313" key="3">
    <source>
        <dbReference type="EMBL" id="MBR8827144.1"/>
    </source>
</evidence>
<evidence type="ECO:0000256" key="1">
    <source>
        <dbReference type="SAM" id="Coils"/>
    </source>
</evidence>
<feature type="domain" description="Sulphotransferase Stf0" evidence="2">
    <location>
        <begin position="129"/>
        <end position="354"/>
    </location>
</feature>
<evidence type="ECO:0000259" key="2">
    <source>
        <dbReference type="Pfam" id="PF09037"/>
    </source>
</evidence>
<dbReference type="AlphaFoldDB" id="A0A941JLI6"/>
<dbReference type="Pfam" id="PF09037">
    <property type="entry name" value="Sulphotransf"/>
    <property type="match status" value="1"/>
</dbReference>
<sequence length="359" mass="41545">MQAEKVFHNLEETNLVEKLRNQSNLLFIGEKETLSYLENVLNSNHSYGFWLPNNPGKFINREQLLGCKAVVVASVKNENVMLKKVEEYLNSLEIDIPVLRLFADVFVNLMSGQKLLSSSDCQIIFPKLSYAVITTPRSGSTFLCEALKSTNIAGYPVEHLRQPSAILAVHCHFDYLRYLKIMMTHKVTENGVFGTKFISHFLEVLETKTSLNFEKIVNTYISKFVYLVRRDKVAQAVSVVMAKKTNVWHIFNQETEQEYQARLNDLDVEENDLEEVRKYYENILEQEAYLENLFQVYNISPLIVEYEQLLADPDGEIQKILRYLGVFAGEQQINIQSYARKLRSGLSDKIIHKYLEKYG</sequence>
<name>A0A941JLI6_9CHRO</name>
<feature type="coiled-coil region" evidence="1">
    <location>
        <begin position="252"/>
        <end position="286"/>
    </location>
</feature>
<evidence type="ECO:0000313" key="4">
    <source>
        <dbReference type="Proteomes" id="UP000767446"/>
    </source>
</evidence>
<gene>
    <name evidence="3" type="ORF">DSM107014_04430</name>
</gene>
<organism evidence="3 4">
    <name type="scientific">Gomphosphaeria aponina SAG 52.96 = DSM 107014</name>
    <dbReference type="NCBI Taxonomy" id="1521640"/>
    <lineage>
        <taxon>Bacteria</taxon>
        <taxon>Bacillati</taxon>
        <taxon>Cyanobacteriota</taxon>
        <taxon>Cyanophyceae</taxon>
        <taxon>Oscillatoriophycideae</taxon>
        <taxon>Chroococcales</taxon>
        <taxon>Gomphosphaeriaceae</taxon>
        <taxon>Gomphosphaeria</taxon>
    </lineage>
</organism>
<dbReference type="InterPro" id="IPR027417">
    <property type="entry name" value="P-loop_NTPase"/>
</dbReference>
<accession>A0A941JLI6</accession>
<keyword evidence="1" id="KW-0175">Coiled coil</keyword>
<protein>
    <submittedName>
        <fullName evidence="3">Sulfotransferase</fullName>
    </submittedName>
</protein>
<proteinExistence type="predicted"/>
<dbReference type="SUPFAM" id="SSF52540">
    <property type="entry name" value="P-loop containing nucleoside triphosphate hydrolases"/>
    <property type="match status" value="1"/>
</dbReference>
<dbReference type="Proteomes" id="UP000767446">
    <property type="component" value="Unassembled WGS sequence"/>
</dbReference>